<evidence type="ECO:0000313" key="6">
    <source>
        <dbReference type="Proteomes" id="UP000198984"/>
    </source>
</evidence>
<reference evidence="5 6" key="1">
    <citation type="submission" date="2016-10" db="EMBL/GenBank/DDBJ databases">
        <authorList>
            <person name="de Groot N.N."/>
        </authorList>
    </citation>
    <scope>NUCLEOTIDE SEQUENCE [LARGE SCALE GENOMIC DNA]</scope>
    <source>
        <strain evidence="5 6">DSM 21039</strain>
    </source>
</reference>
<feature type="domain" description="Beta-lactamase-related" evidence="4">
    <location>
        <begin position="67"/>
        <end position="371"/>
    </location>
</feature>
<evidence type="ECO:0000256" key="3">
    <source>
        <dbReference type="PROSITE-ProRule" id="PRU00339"/>
    </source>
</evidence>
<keyword evidence="3" id="KW-0802">TPR repeat</keyword>
<accession>A0A1H7W497</accession>
<keyword evidence="6" id="KW-1185">Reference proteome</keyword>
<keyword evidence="2" id="KW-0472">Membrane</keyword>
<evidence type="ECO:0000313" key="5">
    <source>
        <dbReference type="EMBL" id="SEM16311.1"/>
    </source>
</evidence>
<dbReference type="Gene3D" id="3.40.710.10">
    <property type="entry name" value="DD-peptidase/beta-lactamase superfamily"/>
    <property type="match status" value="1"/>
</dbReference>
<dbReference type="SUPFAM" id="SSF48452">
    <property type="entry name" value="TPR-like"/>
    <property type="match status" value="1"/>
</dbReference>
<dbReference type="InterPro" id="IPR019734">
    <property type="entry name" value="TPR_rpt"/>
</dbReference>
<dbReference type="Pfam" id="PF00144">
    <property type="entry name" value="Beta-lactamase"/>
    <property type="match status" value="1"/>
</dbReference>
<evidence type="ECO:0000256" key="2">
    <source>
        <dbReference type="ARBA" id="ARBA00023136"/>
    </source>
</evidence>
<dbReference type="STRING" id="573321.SAMN04488505_103553"/>
<evidence type="ECO:0000256" key="1">
    <source>
        <dbReference type="ARBA" id="ARBA00004370"/>
    </source>
</evidence>
<dbReference type="Gene3D" id="1.25.40.10">
    <property type="entry name" value="Tetratricopeptide repeat domain"/>
    <property type="match status" value="1"/>
</dbReference>
<dbReference type="InterPro" id="IPR012338">
    <property type="entry name" value="Beta-lactam/transpept-like"/>
</dbReference>
<organism evidence="5 6">
    <name type="scientific">Chitinophaga rupis</name>
    <dbReference type="NCBI Taxonomy" id="573321"/>
    <lineage>
        <taxon>Bacteria</taxon>
        <taxon>Pseudomonadati</taxon>
        <taxon>Bacteroidota</taxon>
        <taxon>Chitinophagia</taxon>
        <taxon>Chitinophagales</taxon>
        <taxon>Chitinophagaceae</taxon>
        <taxon>Chitinophaga</taxon>
    </lineage>
</organism>
<dbReference type="Proteomes" id="UP000198984">
    <property type="component" value="Unassembled WGS sequence"/>
</dbReference>
<dbReference type="PANTHER" id="PTHR46825">
    <property type="entry name" value="D-ALANYL-D-ALANINE-CARBOXYPEPTIDASE/ENDOPEPTIDASE AMPH"/>
    <property type="match status" value="1"/>
</dbReference>
<feature type="repeat" description="TPR" evidence="3">
    <location>
        <begin position="480"/>
        <end position="513"/>
    </location>
</feature>
<name>A0A1H7W497_9BACT</name>
<dbReference type="InterPro" id="IPR011990">
    <property type="entry name" value="TPR-like_helical_dom_sf"/>
</dbReference>
<evidence type="ECO:0000259" key="4">
    <source>
        <dbReference type="Pfam" id="PF00144"/>
    </source>
</evidence>
<gene>
    <name evidence="5" type="ORF">SAMN04488505_103553</name>
</gene>
<protein>
    <submittedName>
        <fullName evidence="5">CubicO group peptidase, beta-lactamase class C family</fullName>
    </submittedName>
</protein>
<dbReference type="InterPro" id="IPR001466">
    <property type="entry name" value="Beta-lactam-related"/>
</dbReference>
<dbReference type="GO" id="GO:0016020">
    <property type="term" value="C:membrane"/>
    <property type="evidence" value="ECO:0007669"/>
    <property type="project" value="UniProtKB-SubCell"/>
</dbReference>
<proteinExistence type="predicted"/>
<sequence>MNIDSGMPLVILLASHYSPFNVQIIMKRFKHLLFIALVLFVYTAHAQDLVKHIDSSFSAQYKEHEFSGNVLVAEKGKVVYERSFGYADLEHKTLNCSVSAFQLASVSKIFTSVAVLQLKEKGQLQLDDAVVKYLPAFPYENITIRHLLSHTSGLPDYQIFEQPNREDTTRIFNNEDIIPALKAAKQPLRSQPGESWSYSNTGYGLLALIVEKISGEKFQDYLKQYVFKPAHMKYTYIETSLMFLNNKNRTRNYDFQEYAPGKLKQVYSFQRNKIPTLILGNIVGPGHVVSTTGDLLQFDEALYNGTLLQPATLEEAFTPVKLTNGTLATTGWANGRSYYGLGWMILCDSTMGKVVWHSGGAPGIVTAFIRNITRHQTVIALDNVTHRGLHTAGINALCMLNDQPVFVGKRSLAHIYARKLYEQGPAAASALFNTLQADTVHYFLDEQALNICGLQLLFDGYLEEGLDALQLNTVLFPNSWNAYDSFAEALLLNGKEQSAITMYKKSIAMNPDNQGGREALRRISKK</sequence>
<comment type="subcellular location">
    <subcellularLocation>
        <location evidence="1">Membrane</location>
    </subcellularLocation>
</comment>
<dbReference type="SUPFAM" id="SSF56601">
    <property type="entry name" value="beta-lactamase/transpeptidase-like"/>
    <property type="match status" value="1"/>
</dbReference>
<dbReference type="AlphaFoldDB" id="A0A1H7W497"/>
<dbReference type="PANTHER" id="PTHR46825:SF11">
    <property type="entry name" value="PENICILLIN-BINDING PROTEIN 4"/>
    <property type="match status" value="1"/>
</dbReference>
<dbReference type="InterPro" id="IPR050491">
    <property type="entry name" value="AmpC-like"/>
</dbReference>
<dbReference type="PROSITE" id="PS50005">
    <property type="entry name" value="TPR"/>
    <property type="match status" value="1"/>
</dbReference>
<dbReference type="EMBL" id="FOBB01000003">
    <property type="protein sequence ID" value="SEM16311.1"/>
    <property type="molecule type" value="Genomic_DNA"/>
</dbReference>